<reference evidence="2 3" key="1">
    <citation type="submission" date="2017-03" db="EMBL/GenBank/DDBJ databases">
        <authorList>
            <person name="Afonso C.L."/>
            <person name="Miller P.J."/>
            <person name="Scott M.A."/>
            <person name="Spackman E."/>
            <person name="Goraichik I."/>
            <person name="Dimitrov K.M."/>
            <person name="Suarez D.L."/>
            <person name="Swayne D.E."/>
        </authorList>
    </citation>
    <scope>NUCLEOTIDE SEQUENCE [LARGE SCALE GENOMIC DNA]</scope>
    <source>
        <strain evidence="2">PRJEB14757</strain>
    </source>
</reference>
<dbReference type="EMBL" id="FWEV01000205">
    <property type="protein sequence ID" value="SLM31197.1"/>
    <property type="molecule type" value="Genomic_DNA"/>
</dbReference>
<keyword evidence="3" id="KW-1185">Reference proteome</keyword>
<evidence type="ECO:0000259" key="1">
    <source>
        <dbReference type="Pfam" id="PF13655"/>
    </source>
</evidence>
<sequence length="47" mass="5410">MGTAIEAVGASLRKPIEWHGINWNRAHRNVRRLQVRIVKAFKPEMDG</sequence>
<dbReference type="Proteomes" id="UP000191931">
    <property type="component" value="Unassembled WGS sequence"/>
</dbReference>
<organism evidence="2 3">
    <name type="scientific">Desulfamplus magnetovallimortis</name>
    <dbReference type="NCBI Taxonomy" id="1246637"/>
    <lineage>
        <taxon>Bacteria</taxon>
        <taxon>Pseudomonadati</taxon>
        <taxon>Thermodesulfobacteriota</taxon>
        <taxon>Desulfobacteria</taxon>
        <taxon>Desulfobacterales</taxon>
        <taxon>Desulfobacteraceae</taxon>
        <taxon>Desulfamplus</taxon>
    </lineage>
</organism>
<protein>
    <recommendedName>
        <fullName evidence="1">Reverse transcriptase N-terminal domain-containing protein</fullName>
    </recommendedName>
</protein>
<dbReference type="Pfam" id="PF13655">
    <property type="entry name" value="RVT_N"/>
    <property type="match status" value="1"/>
</dbReference>
<dbReference type="AlphaFoldDB" id="A0A1W1HFD3"/>
<feature type="domain" description="Reverse transcriptase N-terminal" evidence="1">
    <location>
        <begin position="18"/>
        <end position="42"/>
    </location>
</feature>
<proteinExistence type="predicted"/>
<dbReference type="STRING" id="1246637.MTBBW1_2830003"/>
<evidence type="ECO:0000313" key="2">
    <source>
        <dbReference type="EMBL" id="SLM31197.1"/>
    </source>
</evidence>
<dbReference type="InterPro" id="IPR025960">
    <property type="entry name" value="RVT_N"/>
</dbReference>
<accession>A0A1W1HFD3</accession>
<gene>
    <name evidence="2" type="ORF">MTBBW1_2830003</name>
</gene>
<name>A0A1W1HFD3_9BACT</name>
<dbReference type="RefSeq" id="WP_139786936.1">
    <property type="nucleotide sequence ID" value="NZ_LT828584.1"/>
</dbReference>
<evidence type="ECO:0000313" key="3">
    <source>
        <dbReference type="Proteomes" id="UP000191931"/>
    </source>
</evidence>